<evidence type="ECO:0000313" key="2">
    <source>
        <dbReference type="Proteomes" id="UP000606600"/>
    </source>
</evidence>
<keyword evidence="2" id="KW-1185">Reference proteome</keyword>
<dbReference type="RefSeq" id="WP_191190665.1">
    <property type="nucleotide sequence ID" value="NZ_JACWMY010000010.1"/>
</dbReference>
<gene>
    <name evidence="1" type="ORF">IDJ77_19490</name>
</gene>
<reference evidence="1 2" key="1">
    <citation type="submission" date="2020-09" db="EMBL/GenBank/DDBJ databases">
        <title>Novel species of Mucilaginibacter isolated from a glacier on the Tibetan Plateau.</title>
        <authorList>
            <person name="Liu Q."/>
            <person name="Xin Y.-H."/>
        </authorList>
    </citation>
    <scope>NUCLEOTIDE SEQUENCE [LARGE SCALE GENOMIC DNA]</scope>
    <source>
        <strain evidence="1 2">ZT4R22</strain>
    </source>
</reference>
<sequence>MKKITNRQKVYGPVGLNQIALKKPKPIQTLLAFKLIDNYTVIHQTSVIFIP</sequence>
<dbReference type="Proteomes" id="UP000606600">
    <property type="component" value="Unassembled WGS sequence"/>
</dbReference>
<protein>
    <submittedName>
        <fullName evidence="1">Uncharacterized protein</fullName>
    </submittedName>
</protein>
<proteinExistence type="predicted"/>
<evidence type="ECO:0000313" key="1">
    <source>
        <dbReference type="EMBL" id="MBD1366006.1"/>
    </source>
</evidence>
<name>A0ABR7WUS1_9SPHI</name>
<dbReference type="EMBL" id="JACWMY010000010">
    <property type="protein sequence ID" value="MBD1366006.1"/>
    <property type="molecule type" value="Genomic_DNA"/>
</dbReference>
<organism evidence="1 2">
    <name type="scientific">Mucilaginibacter pankratovii</name>
    <dbReference type="NCBI Taxonomy" id="2772110"/>
    <lineage>
        <taxon>Bacteria</taxon>
        <taxon>Pseudomonadati</taxon>
        <taxon>Bacteroidota</taxon>
        <taxon>Sphingobacteriia</taxon>
        <taxon>Sphingobacteriales</taxon>
        <taxon>Sphingobacteriaceae</taxon>
        <taxon>Mucilaginibacter</taxon>
    </lineage>
</organism>
<accession>A0ABR7WUS1</accession>
<comment type="caution">
    <text evidence="1">The sequence shown here is derived from an EMBL/GenBank/DDBJ whole genome shotgun (WGS) entry which is preliminary data.</text>
</comment>